<reference evidence="1 2" key="1">
    <citation type="journal article" date="2012" name="Eukaryot. Cell">
        <title>Genome sequence of the Trichosporon asahii environmental strain CBS 8904.</title>
        <authorList>
            <person name="Yang R.Y."/>
            <person name="Li H.T."/>
            <person name="Zhu H."/>
            <person name="Zhou G.P."/>
            <person name="Wang M."/>
            <person name="Wang L."/>
        </authorList>
    </citation>
    <scope>NUCLEOTIDE SEQUENCE [LARGE SCALE GENOMIC DNA]</scope>
    <source>
        <strain evidence="1 2">CBS 8904</strain>
    </source>
</reference>
<dbReference type="EMBL" id="AMBO01000092">
    <property type="protein sequence ID" value="EKD05401.1"/>
    <property type="molecule type" value="Genomic_DNA"/>
</dbReference>
<evidence type="ECO:0000313" key="1">
    <source>
        <dbReference type="EMBL" id="EKD05401.1"/>
    </source>
</evidence>
<dbReference type="HOGENOM" id="CLU_059788_0_0_1"/>
<dbReference type="InParanoid" id="K1VXW3"/>
<comment type="caution">
    <text evidence="1">The sequence shown here is derived from an EMBL/GenBank/DDBJ whole genome shotgun (WGS) entry which is preliminary data.</text>
</comment>
<dbReference type="OrthoDB" id="2574774at2759"/>
<dbReference type="Proteomes" id="UP000006757">
    <property type="component" value="Unassembled WGS sequence"/>
</dbReference>
<accession>K1VXW3</accession>
<gene>
    <name evidence="1" type="ORF">A1Q2_00303</name>
</gene>
<keyword evidence="2" id="KW-1185">Reference proteome</keyword>
<dbReference type="AlphaFoldDB" id="K1VXW3"/>
<organism evidence="1 2">
    <name type="scientific">Trichosporon asahii var. asahii (strain CBS 8904)</name>
    <name type="common">Yeast</name>
    <dbReference type="NCBI Taxonomy" id="1220162"/>
    <lineage>
        <taxon>Eukaryota</taxon>
        <taxon>Fungi</taxon>
        <taxon>Dikarya</taxon>
        <taxon>Basidiomycota</taxon>
        <taxon>Agaricomycotina</taxon>
        <taxon>Tremellomycetes</taxon>
        <taxon>Trichosporonales</taxon>
        <taxon>Trichosporonaceae</taxon>
        <taxon>Trichosporon</taxon>
    </lineage>
</organism>
<protein>
    <recommendedName>
        <fullName evidence="3">BTB domain-containing protein</fullName>
    </recommendedName>
</protein>
<proteinExistence type="predicted"/>
<evidence type="ECO:0008006" key="3">
    <source>
        <dbReference type="Google" id="ProtNLM"/>
    </source>
</evidence>
<sequence>MSHRPSTSSRQSSPEDAPVVTIGTKGRRMKEKLAARGERQLSPVSYTFAESVDNLHLWSDGDMTIHSADGVTFRVQSYHLLSASSVFRDLFAIGSGPRELSLSDESIETAPVMRMFLDLVTLGRLHVYLPPTVVEAEPTELRAIRALYALVHFLQKYECRVQLRTVLVEVRQRVDAGDWPPFLGFVVGAVADDERTWSGALQHRTTTWDRYIENVAVSWTAMNVRRLLGQSTLDPRCLPYDFWIMCPPEFMWALTVSWAGKDCPPEIFHLQVRTTLADLRKGRCDQNRMSQFGMLGQGLGSDSSSRPNTPGA</sequence>
<evidence type="ECO:0000313" key="2">
    <source>
        <dbReference type="Proteomes" id="UP000006757"/>
    </source>
</evidence>
<name>K1VXW3_TRIAC</name>